<dbReference type="AlphaFoldDB" id="A0A419SJY9"/>
<evidence type="ECO:0000313" key="3">
    <source>
        <dbReference type="Proteomes" id="UP000284219"/>
    </source>
</evidence>
<comment type="caution">
    <text evidence="2">The sequence shown here is derived from an EMBL/GenBank/DDBJ whole genome shotgun (WGS) entry which is preliminary data.</text>
</comment>
<dbReference type="OrthoDB" id="9799867at2"/>
<accession>A0A419SJY9</accession>
<dbReference type="Pfam" id="PF03646">
    <property type="entry name" value="FlaG"/>
    <property type="match status" value="1"/>
</dbReference>
<dbReference type="InterPro" id="IPR035924">
    <property type="entry name" value="FlaG-like_sf"/>
</dbReference>
<feature type="compositionally biased region" description="Basic and acidic residues" evidence="1">
    <location>
        <begin position="19"/>
        <end position="44"/>
    </location>
</feature>
<reference evidence="2 3" key="1">
    <citation type="submission" date="2016-08" db="EMBL/GenBank/DDBJ databases">
        <title>Novel Firmicute Genomes.</title>
        <authorList>
            <person name="Poppleton D.I."/>
            <person name="Gribaldo S."/>
        </authorList>
    </citation>
    <scope>NUCLEOTIDE SEQUENCE [LARGE SCALE GENOMIC DNA]</scope>
    <source>
        <strain evidence="2 3">RAOx-1</strain>
    </source>
</reference>
<dbReference type="PANTHER" id="PTHR37166:SF1">
    <property type="entry name" value="PROTEIN FLAG"/>
    <property type="match status" value="1"/>
</dbReference>
<organism evidence="2 3">
    <name type="scientific">Ammoniphilus oxalaticus</name>
    <dbReference type="NCBI Taxonomy" id="66863"/>
    <lineage>
        <taxon>Bacteria</taxon>
        <taxon>Bacillati</taxon>
        <taxon>Bacillota</taxon>
        <taxon>Bacilli</taxon>
        <taxon>Bacillales</taxon>
        <taxon>Paenibacillaceae</taxon>
        <taxon>Aneurinibacillus group</taxon>
        <taxon>Ammoniphilus</taxon>
    </lineage>
</organism>
<feature type="region of interest" description="Disordered" evidence="1">
    <location>
        <begin position="1"/>
        <end position="44"/>
    </location>
</feature>
<dbReference type="InterPro" id="IPR005186">
    <property type="entry name" value="FlaG"/>
</dbReference>
<protein>
    <recommendedName>
        <fullName evidence="4">Flagellar biosynthesis protein FlaG</fullName>
    </recommendedName>
</protein>
<gene>
    <name evidence="2" type="ORF">BEP19_07545</name>
</gene>
<evidence type="ECO:0000313" key="2">
    <source>
        <dbReference type="EMBL" id="RKD24249.1"/>
    </source>
</evidence>
<evidence type="ECO:0000256" key="1">
    <source>
        <dbReference type="SAM" id="MobiDB-lite"/>
    </source>
</evidence>
<dbReference type="SUPFAM" id="SSF160214">
    <property type="entry name" value="FlaG-like"/>
    <property type="match status" value="1"/>
</dbReference>
<evidence type="ECO:0008006" key="4">
    <source>
        <dbReference type="Google" id="ProtNLM"/>
    </source>
</evidence>
<sequence length="116" mass="13462">MEINRVSPVTNRQLPLDQPDSKERSKEEKQADREQDMVAKQPATEKDMARAVEGLNKMFESAHTHIQFTYHEELGKYYVQIIDENDEVIKEIPSKKILDMVTEMGKALGLIFDRKV</sequence>
<dbReference type="RefSeq" id="WP_120189514.1">
    <property type="nucleotide sequence ID" value="NZ_MCHY01000008.1"/>
</dbReference>
<proteinExistence type="predicted"/>
<dbReference type="Proteomes" id="UP000284219">
    <property type="component" value="Unassembled WGS sequence"/>
</dbReference>
<dbReference type="Gene3D" id="3.30.160.170">
    <property type="entry name" value="FlaG-like"/>
    <property type="match status" value="1"/>
</dbReference>
<name>A0A419SJY9_9BACL</name>
<dbReference type="PANTHER" id="PTHR37166">
    <property type="entry name" value="PROTEIN FLAG"/>
    <property type="match status" value="1"/>
</dbReference>
<dbReference type="EMBL" id="MCHY01000008">
    <property type="protein sequence ID" value="RKD24249.1"/>
    <property type="molecule type" value="Genomic_DNA"/>
</dbReference>
<keyword evidence="3" id="KW-1185">Reference proteome</keyword>